<evidence type="ECO:0000256" key="9">
    <source>
        <dbReference type="ARBA" id="ARBA00022840"/>
    </source>
</evidence>
<dbReference type="EC" id="6.1.1.20" evidence="15"/>
<dbReference type="GO" id="GO:0000287">
    <property type="term" value="F:magnesium ion binding"/>
    <property type="evidence" value="ECO:0007669"/>
    <property type="project" value="UniProtKB-UniRule"/>
</dbReference>
<dbReference type="GO" id="GO:0009328">
    <property type="term" value="C:phenylalanine-tRNA ligase complex"/>
    <property type="evidence" value="ECO:0007669"/>
    <property type="project" value="TreeGrafter"/>
</dbReference>
<dbReference type="InterPro" id="IPR041616">
    <property type="entry name" value="PheRS_beta_core"/>
</dbReference>
<dbReference type="InterPro" id="IPR004532">
    <property type="entry name" value="Phe-tRNA-ligase_IIc_bsu_bact"/>
</dbReference>
<dbReference type="Pfam" id="PF03147">
    <property type="entry name" value="FDX-ACB"/>
    <property type="match status" value="1"/>
</dbReference>
<dbReference type="InterPro" id="IPR020825">
    <property type="entry name" value="Phe-tRNA_synthase-like_B3/B4"/>
</dbReference>
<dbReference type="Gene3D" id="2.40.50.140">
    <property type="entry name" value="Nucleic acid-binding proteins"/>
    <property type="match status" value="1"/>
</dbReference>
<evidence type="ECO:0000259" key="18">
    <source>
        <dbReference type="PROSITE" id="PS51447"/>
    </source>
</evidence>
<dbReference type="Gene3D" id="3.30.70.380">
    <property type="entry name" value="Ferrodoxin-fold anticodon-binding domain"/>
    <property type="match status" value="1"/>
</dbReference>
<evidence type="ECO:0000256" key="5">
    <source>
        <dbReference type="ARBA" id="ARBA00022555"/>
    </source>
</evidence>
<dbReference type="FunFam" id="3.30.930.10:FF:000022">
    <property type="entry name" value="Phenylalanine--tRNA ligase beta subunit"/>
    <property type="match status" value="1"/>
</dbReference>
<feature type="binding site" evidence="15">
    <location>
        <position position="454"/>
    </location>
    <ligand>
        <name>Mg(2+)</name>
        <dbReference type="ChEBI" id="CHEBI:18420"/>
        <note>shared with alpha subunit</note>
    </ligand>
</feature>
<dbReference type="SUPFAM" id="SSF54991">
    <property type="entry name" value="Anticodon-binding domain of PheRS"/>
    <property type="match status" value="1"/>
</dbReference>
<dbReference type="Gene3D" id="3.30.930.10">
    <property type="entry name" value="Bira Bifunctional Protein, Domain 2"/>
    <property type="match status" value="1"/>
</dbReference>
<evidence type="ECO:0000256" key="11">
    <source>
        <dbReference type="ARBA" id="ARBA00022884"/>
    </source>
</evidence>
<comment type="subunit">
    <text evidence="3 15">Tetramer of two alpha and two beta subunits.</text>
</comment>
<dbReference type="SUPFAM" id="SSF56037">
    <property type="entry name" value="PheT/TilS domain"/>
    <property type="match status" value="1"/>
</dbReference>
<dbReference type="InterPro" id="IPR005147">
    <property type="entry name" value="tRNA_synthase_B5-dom"/>
</dbReference>
<dbReference type="PROSITE" id="PS51447">
    <property type="entry name" value="FDX_ACB"/>
    <property type="match status" value="1"/>
</dbReference>
<keyword evidence="8 15" id="KW-0547">Nucleotide-binding</keyword>
<keyword evidence="13 15" id="KW-0030">Aminoacyl-tRNA synthetase</keyword>
<comment type="cofactor">
    <cofactor evidence="15">
        <name>Mg(2+)</name>
        <dbReference type="ChEBI" id="CHEBI:18420"/>
    </cofactor>
    <text evidence="15">Binds 2 magnesium ions per tetramer.</text>
</comment>
<dbReference type="InterPro" id="IPR045864">
    <property type="entry name" value="aa-tRNA-synth_II/BPL/LPL"/>
</dbReference>
<dbReference type="FunFam" id="3.30.70.380:FF:000001">
    <property type="entry name" value="Phenylalanine--tRNA ligase beta subunit"/>
    <property type="match status" value="1"/>
</dbReference>
<dbReference type="FunFam" id="3.50.40.10:FF:000001">
    <property type="entry name" value="Phenylalanine--tRNA ligase beta subunit"/>
    <property type="match status" value="1"/>
</dbReference>
<dbReference type="GO" id="GO:0005524">
    <property type="term" value="F:ATP binding"/>
    <property type="evidence" value="ECO:0007669"/>
    <property type="project" value="UniProtKB-UniRule"/>
</dbReference>
<dbReference type="InterPro" id="IPR002547">
    <property type="entry name" value="tRNA-bd_dom"/>
</dbReference>
<name>A0A7D9D261_9GAMM</name>
<feature type="domain" description="FDX-ACB" evidence="18">
    <location>
        <begin position="698"/>
        <end position="791"/>
    </location>
</feature>
<dbReference type="InterPro" id="IPR005146">
    <property type="entry name" value="B3/B4_tRNA-bd"/>
</dbReference>
<organism evidence="20">
    <name type="scientific">uncultured Woeseiaceae bacterium</name>
    <dbReference type="NCBI Taxonomy" id="1983305"/>
    <lineage>
        <taxon>Bacteria</taxon>
        <taxon>Pseudomonadati</taxon>
        <taxon>Pseudomonadota</taxon>
        <taxon>Gammaproteobacteria</taxon>
        <taxon>Woeseiales</taxon>
        <taxon>Woeseiaceae</taxon>
        <taxon>environmental samples</taxon>
    </lineage>
</organism>
<dbReference type="SUPFAM" id="SSF50249">
    <property type="entry name" value="Nucleic acid-binding proteins"/>
    <property type="match status" value="1"/>
</dbReference>
<proteinExistence type="inferred from homology"/>
<dbReference type="SMART" id="SM00873">
    <property type="entry name" value="B3_4"/>
    <property type="match status" value="1"/>
</dbReference>
<dbReference type="GO" id="GO:0000049">
    <property type="term" value="F:tRNA binding"/>
    <property type="evidence" value="ECO:0007669"/>
    <property type="project" value="UniProtKB-UniRule"/>
</dbReference>
<keyword evidence="5 16" id="KW-0820">tRNA-binding</keyword>
<feature type="domain" description="B5" evidence="19">
    <location>
        <begin position="401"/>
        <end position="476"/>
    </location>
</feature>
<dbReference type="InterPro" id="IPR005121">
    <property type="entry name" value="Fdx_antiC-bd"/>
</dbReference>
<evidence type="ECO:0000256" key="16">
    <source>
        <dbReference type="PROSITE-ProRule" id="PRU00209"/>
    </source>
</evidence>
<dbReference type="Gene3D" id="3.30.56.10">
    <property type="match status" value="2"/>
</dbReference>
<dbReference type="CDD" id="cd02796">
    <property type="entry name" value="tRNA_bind_bactPheRS"/>
    <property type="match status" value="1"/>
</dbReference>
<dbReference type="AlphaFoldDB" id="A0A7D9D261"/>
<evidence type="ECO:0000256" key="12">
    <source>
        <dbReference type="ARBA" id="ARBA00022917"/>
    </source>
</evidence>
<keyword evidence="7 15" id="KW-0479">Metal-binding</keyword>
<dbReference type="NCBIfam" id="TIGR00472">
    <property type="entry name" value="pheT_bact"/>
    <property type="match status" value="1"/>
</dbReference>
<dbReference type="EMBL" id="LR633967">
    <property type="protein sequence ID" value="VUX56010.1"/>
    <property type="molecule type" value="Genomic_DNA"/>
</dbReference>
<dbReference type="HAMAP" id="MF_00283">
    <property type="entry name" value="Phe_tRNA_synth_beta1"/>
    <property type="match status" value="1"/>
</dbReference>
<keyword evidence="12 15" id="KW-0648">Protein biosynthesis</keyword>
<dbReference type="SUPFAM" id="SSF55681">
    <property type="entry name" value="Class II aaRS and biotin synthetases"/>
    <property type="match status" value="1"/>
</dbReference>
<accession>A0A7D9D261</accession>
<protein>
    <recommendedName>
        <fullName evidence="15">Phenylalanine--tRNA ligase beta subunit</fullName>
        <ecNumber evidence="15">6.1.1.20</ecNumber>
    </recommendedName>
    <alternativeName>
        <fullName evidence="15">Phenylalanyl-tRNA synthetase beta subunit</fullName>
        <shortName evidence="15">PheRS</shortName>
    </alternativeName>
</protein>
<dbReference type="PROSITE" id="PS51483">
    <property type="entry name" value="B5"/>
    <property type="match status" value="1"/>
</dbReference>
<dbReference type="PANTHER" id="PTHR10947">
    <property type="entry name" value="PHENYLALANYL-TRNA SYNTHETASE BETA CHAIN AND LEUCINE-RICH REPEAT-CONTAINING PROTEIN 47"/>
    <property type="match status" value="1"/>
</dbReference>
<dbReference type="Gene3D" id="3.50.40.10">
    <property type="entry name" value="Phenylalanyl-trna Synthetase, Chain B, domain 3"/>
    <property type="match status" value="1"/>
</dbReference>
<dbReference type="InterPro" id="IPR009061">
    <property type="entry name" value="DNA-bd_dom_put_sf"/>
</dbReference>
<keyword evidence="4 15" id="KW-0963">Cytoplasm</keyword>
<feature type="binding site" evidence="15">
    <location>
        <position position="464"/>
    </location>
    <ligand>
        <name>Mg(2+)</name>
        <dbReference type="ChEBI" id="CHEBI:18420"/>
        <note>shared with alpha subunit</note>
    </ligand>
</feature>
<evidence type="ECO:0000256" key="3">
    <source>
        <dbReference type="ARBA" id="ARBA00011209"/>
    </source>
</evidence>
<evidence type="ECO:0000256" key="8">
    <source>
        <dbReference type="ARBA" id="ARBA00022741"/>
    </source>
</evidence>
<dbReference type="Pfam" id="PF03484">
    <property type="entry name" value="B5"/>
    <property type="match status" value="1"/>
</dbReference>
<evidence type="ECO:0000259" key="19">
    <source>
        <dbReference type="PROSITE" id="PS51483"/>
    </source>
</evidence>
<dbReference type="InterPro" id="IPR012340">
    <property type="entry name" value="NA-bd_OB-fold"/>
</dbReference>
<dbReference type="GO" id="GO:0006432">
    <property type="term" value="P:phenylalanyl-tRNA aminoacylation"/>
    <property type="evidence" value="ECO:0007669"/>
    <property type="project" value="UniProtKB-UniRule"/>
</dbReference>
<dbReference type="FunFam" id="2.40.50.140:FF:000045">
    <property type="entry name" value="Phenylalanine--tRNA ligase beta subunit"/>
    <property type="match status" value="1"/>
</dbReference>
<evidence type="ECO:0000256" key="1">
    <source>
        <dbReference type="ARBA" id="ARBA00004496"/>
    </source>
</evidence>
<comment type="subcellular location">
    <subcellularLocation>
        <location evidence="1 15">Cytoplasm</location>
    </subcellularLocation>
</comment>
<dbReference type="InterPro" id="IPR033714">
    <property type="entry name" value="tRNA_bind_bactPheRS"/>
</dbReference>
<evidence type="ECO:0000256" key="13">
    <source>
        <dbReference type="ARBA" id="ARBA00023146"/>
    </source>
</evidence>
<dbReference type="GO" id="GO:0004826">
    <property type="term" value="F:phenylalanine-tRNA ligase activity"/>
    <property type="evidence" value="ECO:0007669"/>
    <property type="project" value="UniProtKB-UniRule"/>
</dbReference>
<feature type="binding site" evidence="15">
    <location>
        <position position="463"/>
    </location>
    <ligand>
        <name>Mg(2+)</name>
        <dbReference type="ChEBI" id="CHEBI:18420"/>
        <note>shared with alpha subunit</note>
    </ligand>
</feature>
<dbReference type="SMART" id="SM00874">
    <property type="entry name" value="B5"/>
    <property type="match status" value="1"/>
</dbReference>
<comment type="similarity">
    <text evidence="2 15">Belongs to the phenylalanyl-tRNA synthetase beta subunit family. Type 1 subfamily.</text>
</comment>
<dbReference type="Pfam" id="PF17759">
    <property type="entry name" value="tRNA_synthFbeta"/>
    <property type="match status" value="1"/>
</dbReference>
<keyword evidence="9 15" id="KW-0067">ATP-binding</keyword>
<evidence type="ECO:0000259" key="17">
    <source>
        <dbReference type="PROSITE" id="PS50886"/>
    </source>
</evidence>
<evidence type="ECO:0000256" key="4">
    <source>
        <dbReference type="ARBA" id="ARBA00022490"/>
    </source>
</evidence>
<evidence type="ECO:0000256" key="6">
    <source>
        <dbReference type="ARBA" id="ARBA00022598"/>
    </source>
</evidence>
<keyword evidence="6 15" id="KW-0436">Ligase</keyword>
<sequence>MKFSEKWLREWVDPALDTDALAHRLTMAGHEVDAVEAQGRGLDGIVVGEVLAVKKHPDADRLSVCQVSTGKEAAVEVVCGAPNVVAGMKSPFAPPGTNLPNGVKLRKAKIRGVESNGMLCSAIEIGLGDESDGIIELPADATTGKALTDYLDLPDSTFDLDLTPNRGDCFSVLGIARDVSAMTGAPLKDARVDAVKGTIKDDQPVELVLPEGCPRFAGRVIRGIEIGAKSPTWMTERLRRSGLRAIHPVVDVTNYVMLELGQPLHAYDLGLVKGTIRPRLAKSGEKVILLDEREIEVNTDTLVITDDSGPIGLAGIMGGLSTAVSDQTTDVFFEAAFWPPQFMAGRARQYALHTDASLRFERGVDPAGQARAIERATALLLEIAGGEAGPLSDHVVAKHLPKNAPLLLRKSRLKKVLGTEIAGDRVSEILNALGLVASDHVEGWSVIIPSYRFDIDVEDALVEEVARIFGYDEIPEVTAIAETPLATATETKIDLELVANTLVARDYQEVITYSFVDQEINTRIAGTKSKLVLSNPISSEMSVMRSSIWPGLLAAASSNVARQQERVRIFEIGKTFHGTLKAPEEVIRVAGLAYGDTVPEQWGNVAQVVDFFDIKSDVVALLKMVGPASKFDFIAAEHPALQAGQAADILRNNVVVGVIGKLHPGVAKTFDLDKGVLVFELNAELVFATTVPVASNVSKFPMIRRDIAVVVDDIISVADLVAAVESAAPELIRYVKVFDVYKGPEIEAGLKSVALGLILQETSRTLTDDDAEAAKSAAVRKLQQEFAAVLRE</sequence>
<evidence type="ECO:0000256" key="10">
    <source>
        <dbReference type="ARBA" id="ARBA00022842"/>
    </source>
</evidence>
<keyword evidence="11 16" id="KW-0694">RNA-binding</keyword>
<dbReference type="CDD" id="cd00769">
    <property type="entry name" value="PheRS_beta_core"/>
    <property type="match status" value="1"/>
</dbReference>
<comment type="catalytic activity">
    <reaction evidence="14 15">
        <text>tRNA(Phe) + L-phenylalanine + ATP = L-phenylalanyl-tRNA(Phe) + AMP + diphosphate + H(+)</text>
        <dbReference type="Rhea" id="RHEA:19413"/>
        <dbReference type="Rhea" id="RHEA-COMP:9668"/>
        <dbReference type="Rhea" id="RHEA-COMP:9699"/>
        <dbReference type="ChEBI" id="CHEBI:15378"/>
        <dbReference type="ChEBI" id="CHEBI:30616"/>
        <dbReference type="ChEBI" id="CHEBI:33019"/>
        <dbReference type="ChEBI" id="CHEBI:58095"/>
        <dbReference type="ChEBI" id="CHEBI:78442"/>
        <dbReference type="ChEBI" id="CHEBI:78531"/>
        <dbReference type="ChEBI" id="CHEBI:456215"/>
        <dbReference type="EC" id="6.1.1.20"/>
    </reaction>
</comment>
<dbReference type="SUPFAM" id="SSF46955">
    <property type="entry name" value="Putative DNA-binding domain"/>
    <property type="match status" value="1"/>
</dbReference>
<gene>
    <name evidence="15 20" type="primary">pheT</name>
    <name evidence="20" type="ORF">JTBM06_V1_220006</name>
</gene>
<dbReference type="PANTHER" id="PTHR10947:SF0">
    <property type="entry name" value="PHENYLALANINE--TRNA LIGASE BETA SUBUNIT"/>
    <property type="match status" value="1"/>
</dbReference>
<evidence type="ECO:0000256" key="2">
    <source>
        <dbReference type="ARBA" id="ARBA00008653"/>
    </source>
</evidence>
<evidence type="ECO:0000256" key="7">
    <source>
        <dbReference type="ARBA" id="ARBA00022723"/>
    </source>
</evidence>
<feature type="domain" description="TRNA-binding" evidence="17">
    <location>
        <begin position="39"/>
        <end position="148"/>
    </location>
</feature>
<dbReference type="Pfam" id="PF01588">
    <property type="entry name" value="tRNA_bind"/>
    <property type="match status" value="1"/>
</dbReference>
<dbReference type="NCBIfam" id="NF045760">
    <property type="entry name" value="YtpR"/>
    <property type="match status" value="1"/>
</dbReference>
<dbReference type="SMART" id="SM00896">
    <property type="entry name" value="FDX-ACB"/>
    <property type="match status" value="1"/>
</dbReference>
<reference evidence="20" key="1">
    <citation type="submission" date="2019-07" db="EMBL/GenBank/DDBJ databases">
        <authorList>
            <person name="Weber M."/>
            <person name="Kostadinov I."/>
            <person name="Kostadinov D I."/>
        </authorList>
    </citation>
    <scope>NUCLEOTIDE SEQUENCE</scope>
    <source>
        <strain evidence="20">Gfbio:sag-sample-m06:053724c1-46a9-4a36-b237-ea2bf867836b</strain>
    </source>
</reference>
<evidence type="ECO:0000256" key="14">
    <source>
        <dbReference type="ARBA" id="ARBA00049255"/>
    </source>
</evidence>
<evidence type="ECO:0000256" key="15">
    <source>
        <dbReference type="HAMAP-Rule" id="MF_00283"/>
    </source>
</evidence>
<dbReference type="Pfam" id="PF03483">
    <property type="entry name" value="B3_4"/>
    <property type="match status" value="1"/>
</dbReference>
<keyword evidence="10 15" id="KW-0460">Magnesium</keyword>
<evidence type="ECO:0000313" key="20">
    <source>
        <dbReference type="EMBL" id="VUX56010.1"/>
    </source>
</evidence>
<dbReference type="PROSITE" id="PS50886">
    <property type="entry name" value="TRBD"/>
    <property type="match status" value="1"/>
</dbReference>
<comment type="caution">
    <text evidence="15">Lacks conserved residue(s) required for the propagation of feature annotation.</text>
</comment>
<dbReference type="InterPro" id="IPR045060">
    <property type="entry name" value="Phe-tRNA-ligase_IIc_bsu"/>
</dbReference>
<dbReference type="InterPro" id="IPR036690">
    <property type="entry name" value="Fdx_antiC-bd_sf"/>
</dbReference>